<keyword evidence="12 21" id="KW-0547">Nucleotide-binding</keyword>
<dbReference type="Pfam" id="PF13855">
    <property type="entry name" value="LRR_8"/>
    <property type="match status" value="2"/>
</dbReference>
<comment type="catalytic activity">
    <reaction evidence="20">
        <text>L-seryl-[protein] + ATP = O-phospho-L-seryl-[protein] + ADP + H(+)</text>
        <dbReference type="Rhea" id="RHEA:17989"/>
        <dbReference type="Rhea" id="RHEA-COMP:9863"/>
        <dbReference type="Rhea" id="RHEA-COMP:11604"/>
        <dbReference type="ChEBI" id="CHEBI:15378"/>
        <dbReference type="ChEBI" id="CHEBI:29999"/>
        <dbReference type="ChEBI" id="CHEBI:30616"/>
        <dbReference type="ChEBI" id="CHEBI:83421"/>
        <dbReference type="ChEBI" id="CHEBI:456216"/>
        <dbReference type="EC" id="2.7.11.1"/>
    </reaction>
</comment>
<dbReference type="FunFam" id="3.80.10.10:FF:000470">
    <property type="entry name" value="LRR receptor-like serine/threonine-protein kinase RPK2"/>
    <property type="match status" value="1"/>
</dbReference>
<evidence type="ECO:0000256" key="15">
    <source>
        <dbReference type="ARBA" id="ARBA00022989"/>
    </source>
</evidence>
<dbReference type="SUPFAM" id="SSF53098">
    <property type="entry name" value="Ribonuclease H-like"/>
    <property type="match status" value="1"/>
</dbReference>
<dbReference type="EC" id="2.7.11.1" evidence="3"/>
<keyword evidence="5" id="KW-0723">Serine/threonine-protein kinase</keyword>
<dbReference type="PROSITE" id="PS50011">
    <property type="entry name" value="PROTEIN_KINASE_DOM"/>
    <property type="match status" value="1"/>
</dbReference>
<reference evidence="24 25" key="1">
    <citation type="submission" date="2024-11" db="EMBL/GenBank/DDBJ databases">
        <title>A near-complete genome assembly of Cinchona calisaya.</title>
        <authorList>
            <person name="Lian D.C."/>
            <person name="Zhao X.W."/>
            <person name="Wei L."/>
        </authorList>
    </citation>
    <scope>NUCLEOTIDE SEQUENCE [LARGE SCALE GENOMIC DNA]</scope>
    <source>
        <tissue evidence="24">Nenye</tissue>
    </source>
</reference>
<dbReference type="PANTHER" id="PTHR27008">
    <property type="entry name" value="OS04G0122200 PROTEIN"/>
    <property type="match status" value="1"/>
</dbReference>
<dbReference type="Gene3D" id="3.80.10.10">
    <property type="entry name" value="Ribonuclease Inhibitor"/>
    <property type="match status" value="5"/>
</dbReference>
<dbReference type="GO" id="GO:0051707">
    <property type="term" value="P:response to other organism"/>
    <property type="evidence" value="ECO:0007669"/>
    <property type="project" value="UniProtKB-ARBA"/>
</dbReference>
<dbReference type="PANTHER" id="PTHR27008:SF602">
    <property type="entry name" value="LRR RECEPTOR-LIKE SERINE_THREONINE-PROTEIN KINASE EFR"/>
    <property type="match status" value="1"/>
</dbReference>
<dbReference type="InterPro" id="IPR032675">
    <property type="entry name" value="LRR_dom_sf"/>
</dbReference>
<dbReference type="InterPro" id="IPR051809">
    <property type="entry name" value="Plant_receptor-like_S/T_kinase"/>
</dbReference>
<keyword evidence="11" id="KW-0677">Repeat</keyword>
<comment type="subcellular location">
    <subcellularLocation>
        <location evidence="1">Cell membrane</location>
        <topology evidence="1">Single-pass type I membrane protein</topology>
    </subcellularLocation>
</comment>
<accession>A0ABD2YK20</accession>
<evidence type="ECO:0000256" key="12">
    <source>
        <dbReference type="ARBA" id="ARBA00022741"/>
    </source>
</evidence>
<dbReference type="InterPro" id="IPR017441">
    <property type="entry name" value="Protein_kinase_ATP_BS"/>
</dbReference>
<dbReference type="Pfam" id="PF14372">
    <property type="entry name" value="hAT-like_RNase-H"/>
    <property type="match status" value="1"/>
</dbReference>
<evidence type="ECO:0000256" key="5">
    <source>
        <dbReference type="ARBA" id="ARBA00022527"/>
    </source>
</evidence>
<keyword evidence="8" id="KW-0808">Transferase</keyword>
<dbReference type="AlphaFoldDB" id="A0ABD2YK20"/>
<dbReference type="SUPFAM" id="SSF52047">
    <property type="entry name" value="RNI-like"/>
    <property type="match status" value="1"/>
</dbReference>
<comment type="caution">
    <text evidence="24">The sequence shown here is derived from an EMBL/GenBank/DDBJ whole genome shotgun (WGS) entry which is preliminary data.</text>
</comment>
<dbReference type="GO" id="GO:0005524">
    <property type="term" value="F:ATP binding"/>
    <property type="evidence" value="ECO:0007669"/>
    <property type="project" value="UniProtKB-UniRule"/>
</dbReference>
<dbReference type="SMART" id="SM00369">
    <property type="entry name" value="LRR_TYP"/>
    <property type="match status" value="9"/>
</dbReference>
<dbReference type="GO" id="GO:0004674">
    <property type="term" value="F:protein serine/threonine kinase activity"/>
    <property type="evidence" value="ECO:0007669"/>
    <property type="project" value="UniProtKB-KW"/>
</dbReference>
<evidence type="ECO:0000313" key="25">
    <source>
        <dbReference type="Proteomes" id="UP001630127"/>
    </source>
</evidence>
<keyword evidence="7" id="KW-0433">Leucine-rich repeat</keyword>
<dbReference type="SMART" id="SM00220">
    <property type="entry name" value="S_TKc"/>
    <property type="match status" value="1"/>
</dbReference>
<evidence type="ECO:0000256" key="22">
    <source>
        <dbReference type="SAM" id="Phobius"/>
    </source>
</evidence>
<dbReference type="InterPro" id="IPR008271">
    <property type="entry name" value="Ser/Thr_kinase_AS"/>
</dbReference>
<evidence type="ECO:0000256" key="11">
    <source>
        <dbReference type="ARBA" id="ARBA00022737"/>
    </source>
</evidence>
<keyword evidence="17" id="KW-0675">Receptor</keyword>
<dbReference type="PROSITE" id="PS00107">
    <property type="entry name" value="PROTEIN_KINASE_ATP"/>
    <property type="match status" value="1"/>
</dbReference>
<feature type="domain" description="Protein kinase" evidence="23">
    <location>
        <begin position="916"/>
        <end position="1197"/>
    </location>
</feature>
<evidence type="ECO:0000256" key="14">
    <source>
        <dbReference type="ARBA" id="ARBA00022840"/>
    </source>
</evidence>
<gene>
    <name evidence="24" type="ORF">ACH5RR_031917</name>
</gene>
<evidence type="ECO:0000256" key="7">
    <source>
        <dbReference type="ARBA" id="ARBA00022614"/>
    </source>
</evidence>
<evidence type="ECO:0000256" key="6">
    <source>
        <dbReference type="ARBA" id="ARBA00022553"/>
    </source>
</evidence>
<dbReference type="Gene3D" id="1.10.510.10">
    <property type="entry name" value="Transferase(Phosphotransferase) domain 1"/>
    <property type="match status" value="1"/>
</dbReference>
<dbReference type="InterPro" id="IPR025525">
    <property type="entry name" value="hAT-like_transposase_RNase-H"/>
</dbReference>
<sequence>MSDIILEWNLDKKLFFTVVDNASSNDSMLKLKEWENSDHDFIRNMAGPMKEKFEKYWDECCLVLAIAVVFDPRFKLALVEYNYNAIYGENAKNDVEESNFTDANKESDDISDDMFSNFDKCIIQFLFITCLAMTKTNITTDQYALLSLKSQIISESNNNNNNHIIIAKNWSVSYPVCQWIGVTCGARRQRVTALNISNMGITGMIPPNLGNLSFLVSLDLSRNNFNGEIPQELSRLHRLRFLNLGVNHLSGEIPSWFGSFANKLQFLYLTNNSFTGFIPPSISNISTLEDLRFSHNPLQGTIPKEIGNLDNLKILVLDYNQLSGPMPYEIFNIFSLEVVSLVGNNLSGNLPDPMCRNSRKLNWLDVSQNKLNGKIPLSLFQCSALRTLSLSVNNFSGDIPKEIGNLTLLESLYMGNNSLKGFIPQDLGNLRNLESLYLDENSLSGPIPMGIFNLSMLITLSIPGNHLSGNLPQNINYRLPSLKQLILPTNNLTGVIPNSISNCSQLEFLELSKNQFRGYIPSSIGNLRLLQSLCIHTNNLKNDPSSPSLSFITSLTNCKNLKTIQVANNPLDGILPDSIGNLSNSVENIYVPGCNIKGRIPSRIGNLSGLIELLLHRNQLIGSIPDTIKDLQKLQGISVAGNKFSGILPDKLCSLRSLAYLTLSQNQFSGSIPECLGNVTSLRTLELDSNRLNSSIPTTLWNLKDLLRLNLSSNFLSGTVGKELGNLKVSIFIDLSSNYLTGGLPATIGNLERLQNLSLANNGFRGSIPDSIGKILSLEYLDLSNNNLSGLIPTTLVKLQYLTYFNVSFNNLNGEIPSKGPFKNFTSLSFISNKGLCGAPRFNVPTCRRKQGKEKKKLILLFILLGMTSVLLSIILGFVFFRYRKKEKFPAVVDLPSVVTQERISYYELLHATDEFNERNLLGTGSFGSVYKGTLGNGRIVAIKVFNLQHEGAFKSFDAECEVLRNLRHRNLTKVISSCSNDDFKALVLDFMSNGSLEKWLYSHNYFLDIMQRLNIMIDVACSLQYLHYGSSTPIVHCDLKPSNVLLDQDMVGHLCDFGISKLLDHGDSNTYTQTLATLGYMAPEYGSEGFLSRKCDVYSYGIMLMEVFTRTMPNCEIFGENLSLRSWVTDSMTRSLEQIIDPNLLKSDDEEYFSGKLECVAKIMKVALNCSKESPNERCSIEDVLAALEKIKHQMLSYH</sequence>
<dbReference type="PROSITE" id="PS51450">
    <property type="entry name" value="LRR"/>
    <property type="match status" value="1"/>
</dbReference>
<dbReference type="SUPFAM" id="SSF56112">
    <property type="entry name" value="Protein kinase-like (PK-like)"/>
    <property type="match status" value="1"/>
</dbReference>
<feature type="transmembrane region" description="Helical" evidence="22">
    <location>
        <begin position="858"/>
        <end position="881"/>
    </location>
</feature>
<dbReference type="FunFam" id="3.80.10.10:FF:000317">
    <property type="entry name" value="Inactive leucine-rich repeat receptor-like protein kinase"/>
    <property type="match status" value="1"/>
</dbReference>
<evidence type="ECO:0000256" key="17">
    <source>
        <dbReference type="ARBA" id="ARBA00023170"/>
    </source>
</evidence>
<evidence type="ECO:0000259" key="23">
    <source>
        <dbReference type="PROSITE" id="PS50011"/>
    </source>
</evidence>
<keyword evidence="16 22" id="KW-0472">Membrane</keyword>
<dbReference type="InterPro" id="IPR003591">
    <property type="entry name" value="Leu-rich_rpt_typical-subtyp"/>
</dbReference>
<evidence type="ECO:0000256" key="2">
    <source>
        <dbReference type="ARBA" id="ARBA00008684"/>
    </source>
</evidence>
<dbReference type="FunFam" id="3.80.10.10:FF:000041">
    <property type="entry name" value="LRR receptor-like serine/threonine-protein kinase ERECTA"/>
    <property type="match status" value="1"/>
</dbReference>
<keyword evidence="14 21" id="KW-0067">ATP-binding</keyword>
<dbReference type="SUPFAM" id="SSF52058">
    <property type="entry name" value="L domain-like"/>
    <property type="match status" value="1"/>
</dbReference>
<keyword evidence="9 22" id="KW-0812">Transmembrane</keyword>
<comment type="similarity">
    <text evidence="2">Belongs to the protein kinase superfamily. Ser/Thr protein kinase family.</text>
</comment>
<evidence type="ECO:0000256" key="8">
    <source>
        <dbReference type="ARBA" id="ARBA00022679"/>
    </source>
</evidence>
<dbReference type="FunFam" id="3.80.10.10:FF:000400">
    <property type="entry name" value="Nuclear pore complex protein NUP107"/>
    <property type="match status" value="1"/>
</dbReference>
<dbReference type="FunFam" id="3.80.10.10:FF:000221">
    <property type="entry name" value="Leucine-rich repeat receptor-like protein kinase PXL1"/>
    <property type="match status" value="1"/>
</dbReference>
<dbReference type="InterPro" id="IPR001611">
    <property type="entry name" value="Leu-rich_rpt"/>
</dbReference>
<dbReference type="FunFam" id="1.10.510.10:FF:000358">
    <property type="entry name" value="Putative leucine-rich repeat receptor-like serine/threonine-protein kinase"/>
    <property type="match status" value="1"/>
</dbReference>
<dbReference type="InterPro" id="IPR013210">
    <property type="entry name" value="LRR_N_plant-typ"/>
</dbReference>
<evidence type="ECO:0000256" key="10">
    <source>
        <dbReference type="ARBA" id="ARBA00022729"/>
    </source>
</evidence>
<dbReference type="Pfam" id="PF00560">
    <property type="entry name" value="LRR_1"/>
    <property type="match status" value="10"/>
</dbReference>
<keyword evidence="18" id="KW-0325">Glycoprotein</keyword>
<dbReference type="GO" id="GO:0006952">
    <property type="term" value="P:defense response"/>
    <property type="evidence" value="ECO:0007669"/>
    <property type="project" value="UniProtKB-ARBA"/>
</dbReference>
<dbReference type="GO" id="GO:0005886">
    <property type="term" value="C:plasma membrane"/>
    <property type="evidence" value="ECO:0007669"/>
    <property type="project" value="UniProtKB-SubCell"/>
</dbReference>
<feature type="binding site" evidence="21">
    <location>
        <position position="944"/>
    </location>
    <ligand>
        <name>ATP</name>
        <dbReference type="ChEBI" id="CHEBI:30616"/>
    </ligand>
</feature>
<keyword evidence="10" id="KW-0732">Signal</keyword>
<proteinExistence type="inferred from homology"/>
<keyword evidence="25" id="KW-1185">Reference proteome</keyword>
<dbReference type="Pfam" id="PF00069">
    <property type="entry name" value="Pkinase"/>
    <property type="match status" value="1"/>
</dbReference>
<dbReference type="Proteomes" id="UP001630127">
    <property type="component" value="Unassembled WGS sequence"/>
</dbReference>
<keyword evidence="4" id="KW-1003">Cell membrane</keyword>
<dbReference type="FunFam" id="3.30.200.20:FF:000661">
    <property type="entry name" value="Serine-threonine protein kinase plant-type"/>
    <property type="match status" value="1"/>
</dbReference>
<evidence type="ECO:0000256" key="3">
    <source>
        <dbReference type="ARBA" id="ARBA00012513"/>
    </source>
</evidence>
<dbReference type="Gene3D" id="3.30.200.20">
    <property type="entry name" value="Phosphorylase Kinase, domain 1"/>
    <property type="match status" value="1"/>
</dbReference>
<dbReference type="GO" id="GO:0051606">
    <property type="term" value="P:detection of stimulus"/>
    <property type="evidence" value="ECO:0007669"/>
    <property type="project" value="UniProtKB-ARBA"/>
</dbReference>
<dbReference type="PROSITE" id="PS00108">
    <property type="entry name" value="PROTEIN_KINASE_ST"/>
    <property type="match status" value="1"/>
</dbReference>
<comment type="catalytic activity">
    <reaction evidence="19">
        <text>L-threonyl-[protein] + ATP = O-phospho-L-threonyl-[protein] + ADP + H(+)</text>
        <dbReference type="Rhea" id="RHEA:46608"/>
        <dbReference type="Rhea" id="RHEA-COMP:11060"/>
        <dbReference type="Rhea" id="RHEA-COMP:11605"/>
        <dbReference type="ChEBI" id="CHEBI:15378"/>
        <dbReference type="ChEBI" id="CHEBI:30013"/>
        <dbReference type="ChEBI" id="CHEBI:30616"/>
        <dbReference type="ChEBI" id="CHEBI:61977"/>
        <dbReference type="ChEBI" id="CHEBI:456216"/>
        <dbReference type="EC" id="2.7.11.1"/>
    </reaction>
</comment>
<evidence type="ECO:0000256" key="13">
    <source>
        <dbReference type="ARBA" id="ARBA00022777"/>
    </source>
</evidence>
<dbReference type="Pfam" id="PF08263">
    <property type="entry name" value="LRRNT_2"/>
    <property type="match status" value="1"/>
</dbReference>
<evidence type="ECO:0000256" key="18">
    <source>
        <dbReference type="ARBA" id="ARBA00023180"/>
    </source>
</evidence>
<keyword evidence="13" id="KW-0418">Kinase</keyword>
<dbReference type="InterPro" id="IPR012337">
    <property type="entry name" value="RNaseH-like_sf"/>
</dbReference>
<evidence type="ECO:0000313" key="24">
    <source>
        <dbReference type="EMBL" id="KAL3506535.1"/>
    </source>
</evidence>
<evidence type="ECO:0000256" key="19">
    <source>
        <dbReference type="ARBA" id="ARBA00047899"/>
    </source>
</evidence>
<protein>
    <recommendedName>
        <fullName evidence="3">non-specific serine/threonine protein kinase</fullName>
        <ecNumber evidence="3">2.7.11.1</ecNumber>
    </recommendedName>
</protein>
<evidence type="ECO:0000256" key="16">
    <source>
        <dbReference type="ARBA" id="ARBA00023136"/>
    </source>
</evidence>
<name>A0ABD2YK20_9GENT</name>
<organism evidence="24 25">
    <name type="scientific">Cinchona calisaya</name>
    <dbReference type="NCBI Taxonomy" id="153742"/>
    <lineage>
        <taxon>Eukaryota</taxon>
        <taxon>Viridiplantae</taxon>
        <taxon>Streptophyta</taxon>
        <taxon>Embryophyta</taxon>
        <taxon>Tracheophyta</taxon>
        <taxon>Spermatophyta</taxon>
        <taxon>Magnoliopsida</taxon>
        <taxon>eudicotyledons</taxon>
        <taxon>Gunneridae</taxon>
        <taxon>Pentapetalae</taxon>
        <taxon>asterids</taxon>
        <taxon>lamiids</taxon>
        <taxon>Gentianales</taxon>
        <taxon>Rubiaceae</taxon>
        <taxon>Cinchonoideae</taxon>
        <taxon>Cinchoneae</taxon>
        <taxon>Cinchona</taxon>
    </lineage>
</organism>
<evidence type="ECO:0000256" key="9">
    <source>
        <dbReference type="ARBA" id="ARBA00022692"/>
    </source>
</evidence>
<keyword evidence="15 22" id="KW-1133">Transmembrane helix</keyword>
<keyword evidence="6" id="KW-0597">Phosphoprotein</keyword>
<dbReference type="EMBL" id="JBJUIK010000013">
    <property type="protein sequence ID" value="KAL3506535.1"/>
    <property type="molecule type" value="Genomic_DNA"/>
</dbReference>
<evidence type="ECO:0000256" key="1">
    <source>
        <dbReference type="ARBA" id="ARBA00004251"/>
    </source>
</evidence>
<evidence type="ECO:0000256" key="21">
    <source>
        <dbReference type="PROSITE-ProRule" id="PRU10141"/>
    </source>
</evidence>
<evidence type="ECO:0000256" key="20">
    <source>
        <dbReference type="ARBA" id="ARBA00048679"/>
    </source>
</evidence>
<evidence type="ECO:0000256" key="4">
    <source>
        <dbReference type="ARBA" id="ARBA00022475"/>
    </source>
</evidence>
<dbReference type="InterPro" id="IPR000719">
    <property type="entry name" value="Prot_kinase_dom"/>
</dbReference>
<dbReference type="InterPro" id="IPR011009">
    <property type="entry name" value="Kinase-like_dom_sf"/>
</dbReference>